<dbReference type="KEGG" id="mrr:Moror_12040"/>
<dbReference type="InterPro" id="IPR000408">
    <property type="entry name" value="Reg_chr_condens"/>
</dbReference>
<organism evidence="1 2">
    <name type="scientific">Moniliophthora roreri (strain MCA 2997)</name>
    <name type="common">Cocoa frosty pod rot fungus</name>
    <name type="synonym">Crinipellis roreri</name>
    <dbReference type="NCBI Taxonomy" id="1381753"/>
    <lineage>
        <taxon>Eukaryota</taxon>
        <taxon>Fungi</taxon>
        <taxon>Dikarya</taxon>
        <taxon>Basidiomycota</taxon>
        <taxon>Agaricomycotina</taxon>
        <taxon>Agaricomycetes</taxon>
        <taxon>Agaricomycetidae</taxon>
        <taxon>Agaricales</taxon>
        <taxon>Marasmiineae</taxon>
        <taxon>Marasmiaceae</taxon>
        <taxon>Moniliophthora</taxon>
    </lineage>
</organism>
<comment type="caution">
    <text evidence="1">The sequence shown here is derived from an EMBL/GenBank/DDBJ whole genome shotgun (WGS) entry which is preliminary data.</text>
</comment>
<accession>V2WA13</accession>
<dbReference type="Proteomes" id="UP000017559">
    <property type="component" value="Unassembled WGS sequence"/>
</dbReference>
<keyword evidence="2" id="KW-1185">Reference proteome</keyword>
<proteinExistence type="predicted"/>
<sequence length="84" mass="8842">MPSLTCGSNHTAGVDDKGVKREDISEGVLDFQLNIRIGRGFRINERVVRRGFGGLGRGAGDSFLEGGSGYLKGAQGSVGRGMDK</sequence>
<name>V2WA13_MONRO</name>
<gene>
    <name evidence="1" type="ORF">Moror_12040</name>
</gene>
<evidence type="ECO:0000313" key="1">
    <source>
        <dbReference type="EMBL" id="ESK83613.1"/>
    </source>
</evidence>
<dbReference type="PROSITE" id="PS00626">
    <property type="entry name" value="RCC1_2"/>
    <property type="match status" value="1"/>
</dbReference>
<dbReference type="AlphaFoldDB" id="V2WA13"/>
<evidence type="ECO:0000313" key="2">
    <source>
        <dbReference type="Proteomes" id="UP000017559"/>
    </source>
</evidence>
<dbReference type="EMBL" id="AWSO01001492">
    <property type="protein sequence ID" value="ESK83613.1"/>
    <property type="molecule type" value="Genomic_DNA"/>
</dbReference>
<protein>
    <submittedName>
        <fullName evidence="1">Uncharacterized protein</fullName>
    </submittedName>
</protein>
<reference evidence="1 2" key="1">
    <citation type="journal article" date="2014" name="BMC Genomics">
        <title>Genome and secretome analysis of the hemibiotrophic fungal pathogen, Moniliophthora roreri, which causes frosty pod rot disease of cacao: mechanisms of the biotrophic and necrotrophic phases.</title>
        <authorList>
            <person name="Meinhardt L.W."/>
            <person name="Costa G.G.L."/>
            <person name="Thomazella D.P.T."/>
            <person name="Teixeira P.J.P.L."/>
            <person name="Carazzolle M.F."/>
            <person name="Schuster S.C."/>
            <person name="Carlson J.E."/>
            <person name="Guiltinan M.J."/>
            <person name="Mieczkowski P."/>
            <person name="Farmer A."/>
            <person name="Ramaraj T."/>
            <person name="Crozier J."/>
            <person name="Davis R.E."/>
            <person name="Shao J."/>
            <person name="Melnick R.L."/>
            <person name="Pereira G.A.G."/>
            <person name="Bailey B.A."/>
        </authorList>
    </citation>
    <scope>NUCLEOTIDE SEQUENCE [LARGE SCALE GENOMIC DNA]</scope>
    <source>
        <strain evidence="1 2">MCA 2997</strain>
    </source>
</reference>
<dbReference type="HOGENOM" id="CLU_2528006_0_0_1"/>